<dbReference type="AlphaFoldDB" id="A0A9P9H9Q2"/>
<dbReference type="GeneID" id="70220003"/>
<protein>
    <submittedName>
        <fullName evidence="1">Uncharacterized protein</fullName>
    </submittedName>
</protein>
<evidence type="ECO:0000313" key="2">
    <source>
        <dbReference type="Proteomes" id="UP000720189"/>
    </source>
</evidence>
<reference evidence="1" key="1">
    <citation type="journal article" date="2021" name="Nat. Commun.">
        <title>Genetic determinants of endophytism in the Arabidopsis root mycobiome.</title>
        <authorList>
            <person name="Mesny F."/>
            <person name="Miyauchi S."/>
            <person name="Thiergart T."/>
            <person name="Pickel B."/>
            <person name="Atanasova L."/>
            <person name="Karlsson M."/>
            <person name="Huettel B."/>
            <person name="Barry K.W."/>
            <person name="Haridas S."/>
            <person name="Chen C."/>
            <person name="Bauer D."/>
            <person name="Andreopoulos W."/>
            <person name="Pangilinan J."/>
            <person name="LaButti K."/>
            <person name="Riley R."/>
            <person name="Lipzen A."/>
            <person name="Clum A."/>
            <person name="Drula E."/>
            <person name="Henrissat B."/>
            <person name="Kohler A."/>
            <person name="Grigoriev I.V."/>
            <person name="Martin F.M."/>
            <person name="Hacquard S."/>
        </authorList>
    </citation>
    <scope>NUCLEOTIDE SEQUENCE</scope>
    <source>
        <strain evidence="1">MPI-CAGE-AT-0023</strain>
    </source>
</reference>
<sequence length="219" mass="25814">MRLHNSQLGDAYQDEKKKKIRQNLGTEDWIALTEPGSYLNYVKSLSMRWPQLELLSDFMEVGTAPTRWCIFPGEEKDKNEQRRYTYPTSIPRKLNRFAEQQRWTLLCSSSDRQETQNLQVIVCKESIRPRMLGLPRVVYKMQPTPEAGYPLWRGYPNWDEMPEFGSNYTPQDPVRDLQIPPSLRSKDSGNPMSWFEEYIFWAQRTTNFGFFCCFIAIGC</sequence>
<name>A0A9P9H9Q2_FUSRE</name>
<dbReference type="EMBL" id="JAGMUX010000007">
    <property type="protein sequence ID" value="KAH7253744.1"/>
    <property type="molecule type" value="Genomic_DNA"/>
</dbReference>
<accession>A0A9P9H9Q2</accession>
<evidence type="ECO:0000313" key="1">
    <source>
        <dbReference type="EMBL" id="KAH7253744.1"/>
    </source>
</evidence>
<dbReference type="OrthoDB" id="3231000at2759"/>
<dbReference type="Proteomes" id="UP000720189">
    <property type="component" value="Unassembled WGS sequence"/>
</dbReference>
<organism evidence="1 2">
    <name type="scientific">Fusarium redolens</name>
    <dbReference type="NCBI Taxonomy" id="48865"/>
    <lineage>
        <taxon>Eukaryota</taxon>
        <taxon>Fungi</taxon>
        <taxon>Dikarya</taxon>
        <taxon>Ascomycota</taxon>
        <taxon>Pezizomycotina</taxon>
        <taxon>Sordariomycetes</taxon>
        <taxon>Hypocreomycetidae</taxon>
        <taxon>Hypocreales</taxon>
        <taxon>Nectriaceae</taxon>
        <taxon>Fusarium</taxon>
        <taxon>Fusarium redolens species complex</taxon>
    </lineage>
</organism>
<keyword evidence="2" id="KW-1185">Reference proteome</keyword>
<gene>
    <name evidence="1" type="ORF">BKA55DRAFT_538606</name>
</gene>
<dbReference type="RefSeq" id="XP_046049991.1">
    <property type="nucleotide sequence ID" value="XM_046190049.1"/>
</dbReference>
<proteinExistence type="predicted"/>
<comment type="caution">
    <text evidence="1">The sequence shown here is derived from an EMBL/GenBank/DDBJ whole genome shotgun (WGS) entry which is preliminary data.</text>
</comment>